<dbReference type="Proteomes" id="UP000675781">
    <property type="component" value="Unassembled WGS sequence"/>
</dbReference>
<comment type="caution">
    <text evidence="2">The sequence shown here is derived from an EMBL/GenBank/DDBJ whole genome shotgun (WGS) entry which is preliminary data.</text>
</comment>
<feature type="transmembrane region" description="Helical" evidence="1">
    <location>
        <begin position="884"/>
        <end position="905"/>
    </location>
</feature>
<protein>
    <recommendedName>
        <fullName evidence="4">NACHT domain-containing protein</fullName>
    </recommendedName>
</protein>
<dbReference type="PANTHER" id="PTHR46844:SF1">
    <property type="entry name" value="SLR5058 PROTEIN"/>
    <property type="match status" value="1"/>
</dbReference>
<proteinExistence type="predicted"/>
<accession>A0A941EUK7</accession>
<dbReference type="InterPro" id="IPR027417">
    <property type="entry name" value="P-loop_NTPase"/>
</dbReference>
<keyword evidence="1" id="KW-1133">Transmembrane helix</keyword>
<evidence type="ECO:0000313" key="2">
    <source>
        <dbReference type="EMBL" id="MBR7838610.1"/>
    </source>
</evidence>
<evidence type="ECO:0008006" key="4">
    <source>
        <dbReference type="Google" id="ProtNLM"/>
    </source>
</evidence>
<evidence type="ECO:0000256" key="1">
    <source>
        <dbReference type="SAM" id="Phobius"/>
    </source>
</evidence>
<dbReference type="Gene3D" id="3.40.50.300">
    <property type="entry name" value="P-loop containing nucleotide triphosphate hydrolases"/>
    <property type="match status" value="1"/>
</dbReference>
<dbReference type="EMBL" id="JAGSOG010000308">
    <property type="protein sequence ID" value="MBR7838610.1"/>
    <property type="molecule type" value="Genomic_DNA"/>
</dbReference>
<sequence>MGELVHKFGIWVGVAIGLGVAAMRKNASALAKTIGRAVYARLASTWLARTALRTYIKKLHAEFEHFHAVLPGARNLNMPMRTVYTPLSAVTFDVLDRGAARDVAVSLQDEKKKRTVVLGVPGAGKSMSLRQQVFKWADAHREVRTSRWAGREWRRTRIKVRNLTHIPVLVELNRFDPDKQQLSSLISDTMDRRGFPNAGKWVQGALRKNRLAVYLDGLDEVATALRPAVINKITDFARNYEGYIVVTCRTAVYDNQLGDVVDQTLQVEGFSEFQIRRFLHGWAKAWAEIVAGTKTHQQHRQRETLADDTVERLMRELHNAPQLMALAKNPFLLTLIAFLYSSDYAESGQALPHTRVAFYDEVTEALLKDRSRPTAYPYAIKRRVLRDLALAAQDVPSRAHDRLALPADQVLASARKSLLNDGRPVEDAPSIIEDIVERTGLLLEVDGGDRYQFAHLTLQEFMAAERLATDEDGILTRYERDPDTWRETVRLWCGISDTDRTEFVRSIYALDPLLAFQCLADAKTIDEALVDTIANRFRGRSEPEVLAAFGFVAADTRPIGTKLFAVLCQDLRGSIPTLREVAIRALAATNTAKAARALCMGFDQDDQSIYRALSEMGDLAVSALSERIAAGSELALTALSAIRTPSSTRSAVALLWTAPPSLQPRVALHVGELLALPELRATFEEMNAAPLNAKYAWVSNRYALLGEGFARVSARVIEVLQETDEPVAAGNAALWNWMLARALTLVPSEPVTLDEQRIEEELEKEGISTGGYARRMRRTFTPGQPPESYRSAVDTLVLAGMPERHKHLLLAMSELQLSAVLEALFHAGRFLTRDQWEHADERARYAVNRSWHTWSGLALFIAFCGYAAVRAAPWHLLGNPWGPLWLDWTALGVIVLGWFSMVWAAFADEHLLDSLGFGLLGAVYLWETWSDRDGDRLSLDPPS</sequence>
<organism evidence="2 3">
    <name type="scientific">Actinospica durhamensis</name>
    <dbReference type="NCBI Taxonomy" id="1508375"/>
    <lineage>
        <taxon>Bacteria</taxon>
        <taxon>Bacillati</taxon>
        <taxon>Actinomycetota</taxon>
        <taxon>Actinomycetes</taxon>
        <taxon>Catenulisporales</taxon>
        <taxon>Actinospicaceae</taxon>
        <taxon>Actinospica</taxon>
    </lineage>
</organism>
<reference evidence="2" key="1">
    <citation type="submission" date="2021-04" db="EMBL/GenBank/DDBJ databases">
        <title>Genome based classification of Actinospica acidithermotolerans sp. nov., an actinobacterium isolated from an Indonesian hot spring.</title>
        <authorList>
            <person name="Kusuma A.B."/>
            <person name="Putra K.E."/>
            <person name="Nafisah S."/>
            <person name="Loh J."/>
            <person name="Nouioui I."/>
            <person name="Goodfellow M."/>
        </authorList>
    </citation>
    <scope>NUCLEOTIDE SEQUENCE</scope>
    <source>
        <strain evidence="2">CSCA 57</strain>
    </source>
</reference>
<dbReference type="AlphaFoldDB" id="A0A941EUK7"/>
<gene>
    <name evidence="2" type="ORF">KDL01_35410</name>
</gene>
<feature type="transmembrane region" description="Helical" evidence="1">
    <location>
        <begin position="851"/>
        <end position="872"/>
    </location>
</feature>
<feature type="transmembrane region" description="Helical" evidence="1">
    <location>
        <begin position="911"/>
        <end position="929"/>
    </location>
</feature>
<dbReference type="PANTHER" id="PTHR46844">
    <property type="entry name" value="SLR5058 PROTEIN"/>
    <property type="match status" value="1"/>
</dbReference>
<evidence type="ECO:0000313" key="3">
    <source>
        <dbReference type="Proteomes" id="UP000675781"/>
    </source>
</evidence>
<keyword evidence="3" id="KW-1185">Reference proteome</keyword>
<dbReference type="RefSeq" id="WP_212533062.1">
    <property type="nucleotide sequence ID" value="NZ_JAGSOG010000308.1"/>
</dbReference>
<name>A0A941EUK7_9ACTN</name>
<keyword evidence="1" id="KW-0812">Transmembrane</keyword>
<keyword evidence="1" id="KW-0472">Membrane</keyword>